<dbReference type="GO" id="GO:0006355">
    <property type="term" value="P:regulation of DNA-templated transcription"/>
    <property type="evidence" value="ECO:0007669"/>
    <property type="project" value="InterPro"/>
</dbReference>
<feature type="domain" description="HTH luxR-type" evidence="1">
    <location>
        <begin position="348"/>
        <end position="405"/>
    </location>
</feature>
<dbReference type="GO" id="GO:0003677">
    <property type="term" value="F:DNA binding"/>
    <property type="evidence" value="ECO:0007669"/>
    <property type="project" value="InterPro"/>
</dbReference>
<dbReference type="InterPro" id="IPR036388">
    <property type="entry name" value="WH-like_DNA-bd_sf"/>
</dbReference>
<reference evidence="2 3" key="1">
    <citation type="submission" date="2015-03" db="EMBL/GenBank/DDBJ databases">
        <title>Genome sequencing of Methylobacterium tarhaniae DSM 25844.</title>
        <authorList>
            <person name="Chaudhry V."/>
            <person name="Patil P.B."/>
        </authorList>
    </citation>
    <scope>NUCLEOTIDE SEQUENCE [LARGE SCALE GENOMIC DNA]</scope>
    <source>
        <strain evidence="2 3">DSM 25844</strain>
    </source>
</reference>
<dbReference type="InterPro" id="IPR000792">
    <property type="entry name" value="Tscrpt_reg_LuxR_C"/>
</dbReference>
<dbReference type="PATRIC" id="fig|1187852.3.peg.2919"/>
<proteinExistence type="predicted"/>
<accession>A0A0J6SH54</accession>
<dbReference type="AlphaFoldDB" id="A0A0J6SH54"/>
<keyword evidence="3" id="KW-1185">Reference proteome</keyword>
<evidence type="ECO:0000259" key="1">
    <source>
        <dbReference type="SMART" id="SM00421"/>
    </source>
</evidence>
<dbReference type="SMART" id="SM00421">
    <property type="entry name" value="HTH_LUXR"/>
    <property type="match status" value="1"/>
</dbReference>
<organism evidence="2 3">
    <name type="scientific">Methylobacterium tarhaniae</name>
    <dbReference type="NCBI Taxonomy" id="1187852"/>
    <lineage>
        <taxon>Bacteria</taxon>
        <taxon>Pseudomonadati</taxon>
        <taxon>Pseudomonadota</taxon>
        <taxon>Alphaproteobacteria</taxon>
        <taxon>Hyphomicrobiales</taxon>
        <taxon>Methylobacteriaceae</taxon>
        <taxon>Methylobacterium</taxon>
    </lineage>
</organism>
<evidence type="ECO:0000313" key="2">
    <source>
        <dbReference type="EMBL" id="KMO33037.1"/>
    </source>
</evidence>
<dbReference type="Proteomes" id="UP000036449">
    <property type="component" value="Unassembled WGS sequence"/>
</dbReference>
<evidence type="ECO:0000313" key="3">
    <source>
        <dbReference type="Proteomes" id="UP000036449"/>
    </source>
</evidence>
<dbReference type="InterPro" id="IPR016032">
    <property type="entry name" value="Sig_transdc_resp-reg_C-effctor"/>
</dbReference>
<dbReference type="SUPFAM" id="SSF46894">
    <property type="entry name" value="C-terminal effector domain of the bipartite response regulators"/>
    <property type="match status" value="1"/>
</dbReference>
<comment type="caution">
    <text evidence="2">The sequence shown here is derived from an EMBL/GenBank/DDBJ whole genome shotgun (WGS) entry which is preliminary data.</text>
</comment>
<protein>
    <recommendedName>
        <fullName evidence="1">HTH luxR-type domain-containing protein</fullName>
    </recommendedName>
</protein>
<dbReference type="OrthoDB" id="5497412at2"/>
<dbReference type="RefSeq" id="WP_048453736.1">
    <property type="nucleotide sequence ID" value="NZ_LABZ01000209.1"/>
</dbReference>
<name>A0A0J6SH54_9HYPH</name>
<dbReference type="Gene3D" id="1.10.10.10">
    <property type="entry name" value="Winged helix-like DNA-binding domain superfamily/Winged helix DNA-binding domain"/>
    <property type="match status" value="1"/>
</dbReference>
<gene>
    <name evidence="2" type="ORF">VQ03_25645</name>
</gene>
<sequence>MGEAERVDRVSAAIGLAVDHAACDPAAWDAVMAEIGRLLPGVLPVLQVVDAAAGTGLPLVHWGWDPAHVQAYEAHYGAVNPWISVVLSTPEMVPMHSEERMPVSALHHTEFYNDWLSRLGGQTASSGIKLIDAHGRLAVLNLQHDLARASRDHGRLAAIMQRIGPRMRRAIETNRACFPPRAAFAAGETLLERVADPALVVTRDLRLVEASRAGQALIAGGEVLRVGAFDRIQVRDPGLAEAIAREVALACGDVPGPGIAPGPVRIGPETRQAPEAWQVQEAWQVPEAWQVQEAWQVPKTWQVTAIGLRQDLRGILGMARLLVPDQLVLLVLRRRTARGGGGQERLAQHGLSPAEARLALLMDGSRSLVQAAGSLGIRYETARSQLRQVFAKLGVSRQSELAVFILRLKQRA</sequence>
<dbReference type="EMBL" id="LABZ01000209">
    <property type="protein sequence ID" value="KMO33037.1"/>
    <property type="molecule type" value="Genomic_DNA"/>
</dbReference>